<keyword evidence="1" id="KW-0175">Coiled coil</keyword>
<organism evidence="4 5">
    <name type="scientific">Heligmosomoides polygyrus</name>
    <name type="common">Parasitic roundworm</name>
    <dbReference type="NCBI Taxonomy" id="6339"/>
    <lineage>
        <taxon>Eukaryota</taxon>
        <taxon>Metazoa</taxon>
        <taxon>Ecdysozoa</taxon>
        <taxon>Nematoda</taxon>
        <taxon>Chromadorea</taxon>
        <taxon>Rhabditida</taxon>
        <taxon>Rhabditina</taxon>
        <taxon>Rhabditomorpha</taxon>
        <taxon>Strongyloidea</taxon>
        <taxon>Heligmosomidae</taxon>
        <taxon>Heligmosomoides</taxon>
    </lineage>
</organism>
<dbReference type="OrthoDB" id="5874742at2759"/>
<reference evidence="5" key="2">
    <citation type="submission" date="2019-09" db="UniProtKB">
        <authorList>
            <consortium name="WormBaseParasite"/>
        </authorList>
    </citation>
    <scope>IDENTIFICATION</scope>
</reference>
<evidence type="ECO:0000313" key="5">
    <source>
        <dbReference type="WBParaSite" id="HPBE_0002391001-mRNA-1"/>
    </source>
</evidence>
<accession>A0A3P8DDG8</accession>
<evidence type="ECO:0000256" key="1">
    <source>
        <dbReference type="SAM" id="Coils"/>
    </source>
</evidence>
<feature type="coiled-coil region" evidence="1">
    <location>
        <begin position="5"/>
        <end position="130"/>
    </location>
</feature>
<dbReference type="Proteomes" id="UP000050761">
    <property type="component" value="Unassembled WGS sequence"/>
</dbReference>
<evidence type="ECO:0000256" key="2">
    <source>
        <dbReference type="SAM" id="MobiDB-lite"/>
    </source>
</evidence>
<protein>
    <submittedName>
        <fullName evidence="5">HOOK domain-containing protein</fullName>
    </submittedName>
</protein>
<name>A0A183GMJ0_HELPZ</name>
<sequence length="287" mass="33010">MQTLLRVSNEKKTELEAQLHRAQEDNHKLQEHHYRAQNDNADLLSQLKAATEESEKVRVNLVAADGCIVKLEDQIASLQMKCQDLELKYNSQMESFSAKSAEANMANIALQKVLAEKEGLYHENDQLKQQFIAFQETTQQTFDQKLAELRDSFSNKERRLTTDMTDRQEQIMRLEAEKETLLDKCNRLQASLRLAEQCQTELEATKRELEVLRSAKEEDDRAIADLVGHHNHRQKLSYLEKIREENYNLKKQVADMEIELRRCRGAAGRTNAAAGPATRSRSARAAQ</sequence>
<accession>A0A183GMJ0</accession>
<dbReference type="WBParaSite" id="HPBE_0002391001-mRNA-1">
    <property type="protein sequence ID" value="HPBE_0002391001-mRNA-1"/>
    <property type="gene ID" value="HPBE_0002391001"/>
</dbReference>
<feature type="region of interest" description="Disordered" evidence="2">
    <location>
        <begin position="266"/>
        <end position="287"/>
    </location>
</feature>
<reference evidence="3 4" key="1">
    <citation type="submission" date="2018-11" db="EMBL/GenBank/DDBJ databases">
        <authorList>
            <consortium name="Pathogen Informatics"/>
        </authorList>
    </citation>
    <scope>NUCLEOTIDE SEQUENCE [LARGE SCALE GENOMIC DNA]</scope>
</reference>
<keyword evidence="4" id="KW-1185">Reference proteome</keyword>
<proteinExistence type="predicted"/>
<feature type="coiled-coil region" evidence="1">
    <location>
        <begin position="164"/>
        <end position="259"/>
    </location>
</feature>
<dbReference type="AlphaFoldDB" id="A0A183GMJ0"/>
<gene>
    <name evidence="3" type="ORF">HPBE_LOCUS23909</name>
</gene>
<evidence type="ECO:0000313" key="3">
    <source>
        <dbReference type="EMBL" id="VDP41751.1"/>
    </source>
</evidence>
<dbReference type="EMBL" id="UZAH01035617">
    <property type="protein sequence ID" value="VDP41751.1"/>
    <property type="molecule type" value="Genomic_DNA"/>
</dbReference>
<feature type="compositionally biased region" description="Low complexity" evidence="2">
    <location>
        <begin position="266"/>
        <end position="279"/>
    </location>
</feature>
<evidence type="ECO:0000313" key="4">
    <source>
        <dbReference type="Proteomes" id="UP000050761"/>
    </source>
</evidence>